<keyword evidence="5" id="KW-1185">Reference proteome</keyword>
<evidence type="ECO:0000256" key="1">
    <source>
        <dbReference type="ARBA" id="ARBA00022737"/>
    </source>
</evidence>
<dbReference type="OrthoDB" id="548769at2759"/>
<dbReference type="PANTHER" id="PTHR24171:SF8">
    <property type="entry name" value="BRCA1-ASSOCIATED RING DOMAIN PROTEIN 1"/>
    <property type="match status" value="1"/>
</dbReference>
<dbReference type="PRINTS" id="PR01415">
    <property type="entry name" value="ANKYRIN"/>
</dbReference>
<keyword evidence="4" id="KW-0808">Transferase</keyword>
<evidence type="ECO:0000256" key="2">
    <source>
        <dbReference type="ARBA" id="ARBA00023043"/>
    </source>
</evidence>
<sequence length="66" mass="6748">FGDTALHCACASGCKETIAALLRGGADLSLENNGGDTAMHVASLHSRTEMMEALLQGGADVNAKDE</sequence>
<dbReference type="PANTHER" id="PTHR24171">
    <property type="entry name" value="ANKYRIN REPEAT DOMAIN-CONTAINING PROTEIN 39-RELATED"/>
    <property type="match status" value="1"/>
</dbReference>
<feature type="non-terminal residue" evidence="4">
    <location>
        <position position="66"/>
    </location>
</feature>
<dbReference type="PROSITE" id="PS50297">
    <property type="entry name" value="ANK_REP_REGION"/>
    <property type="match status" value="2"/>
</dbReference>
<protein>
    <submittedName>
        <fullName evidence="4">Serine/threonine-protein kinase TNNI3K</fullName>
    </submittedName>
</protein>
<dbReference type="GO" id="GO:0085020">
    <property type="term" value="P:protein K6-linked ubiquitination"/>
    <property type="evidence" value="ECO:0007669"/>
    <property type="project" value="TreeGrafter"/>
</dbReference>
<feature type="repeat" description="ANK" evidence="3">
    <location>
        <begin position="34"/>
        <end position="66"/>
    </location>
</feature>
<feature type="repeat" description="ANK" evidence="3">
    <location>
        <begin position="1"/>
        <end position="33"/>
    </location>
</feature>
<dbReference type="PROSITE" id="PS50088">
    <property type="entry name" value="ANK_REPEAT"/>
    <property type="match status" value="2"/>
</dbReference>
<proteinExistence type="predicted"/>
<dbReference type="SMART" id="SM00248">
    <property type="entry name" value="ANK"/>
    <property type="match status" value="2"/>
</dbReference>
<keyword evidence="4" id="KW-0418">Kinase</keyword>
<dbReference type="Proteomes" id="UP000236333">
    <property type="component" value="Unassembled WGS sequence"/>
</dbReference>
<evidence type="ECO:0000256" key="3">
    <source>
        <dbReference type="PROSITE-ProRule" id="PRU00023"/>
    </source>
</evidence>
<dbReference type="InterPro" id="IPR002110">
    <property type="entry name" value="Ankyrin_rpt"/>
</dbReference>
<dbReference type="EMBL" id="PGGS01005152">
    <property type="protein sequence ID" value="PNG78957.1"/>
    <property type="molecule type" value="Genomic_DNA"/>
</dbReference>
<feature type="non-terminal residue" evidence="4">
    <location>
        <position position="1"/>
    </location>
</feature>
<organism evidence="4 5">
    <name type="scientific">Tetrabaena socialis</name>
    <dbReference type="NCBI Taxonomy" id="47790"/>
    <lineage>
        <taxon>Eukaryota</taxon>
        <taxon>Viridiplantae</taxon>
        <taxon>Chlorophyta</taxon>
        <taxon>core chlorophytes</taxon>
        <taxon>Chlorophyceae</taxon>
        <taxon>CS clade</taxon>
        <taxon>Chlamydomonadales</taxon>
        <taxon>Tetrabaenaceae</taxon>
        <taxon>Tetrabaena</taxon>
    </lineage>
</organism>
<accession>A0A2J7XT65</accession>
<keyword evidence="2 3" id="KW-0040">ANK repeat</keyword>
<dbReference type="Pfam" id="PF12796">
    <property type="entry name" value="Ank_2"/>
    <property type="match status" value="1"/>
</dbReference>
<evidence type="ECO:0000313" key="5">
    <source>
        <dbReference type="Proteomes" id="UP000236333"/>
    </source>
</evidence>
<dbReference type="GO" id="GO:0004842">
    <property type="term" value="F:ubiquitin-protein transferase activity"/>
    <property type="evidence" value="ECO:0007669"/>
    <property type="project" value="TreeGrafter"/>
</dbReference>
<dbReference type="AlphaFoldDB" id="A0A2J7XT65"/>
<reference evidence="4 5" key="1">
    <citation type="journal article" date="2017" name="Mol. Biol. Evol.">
        <title>The 4-celled Tetrabaena socialis nuclear genome reveals the essential components for genetic control of cell number at the origin of multicellularity in the volvocine lineage.</title>
        <authorList>
            <person name="Featherston J."/>
            <person name="Arakaki Y."/>
            <person name="Hanschen E.R."/>
            <person name="Ferris P.J."/>
            <person name="Michod R.E."/>
            <person name="Olson B.J.S.C."/>
            <person name="Nozaki H."/>
            <person name="Durand P.M."/>
        </authorList>
    </citation>
    <scope>NUCLEOTIDE SEQUENCE [LARGE SCALE GENOMIC DNA]</scope>
    <source>
        <strain evidence="4 5">NIES-571</strain>
    </source>
</reference>
<dbReference type="SUPFAM" id="SSF48403">
    <property type="entry name" value="Ankyrin repeat"/>
    <property type="match status" value="1"/>
</dbReference>
<keyword evidence="1" id="KW-0677">Repeat</keyword>
<dbReference type="GO" id="GO:0016301">
    <property type="term" value="F:kinase activity"/>
    <property type="evidence" value="ECO:0007669"/>
    <property type="project" value="UniProtKB-KW"/>
</dbReference>
<evidence type="ECO:0000313" key="4">
    <source>
        <dbReference type="EMBL" id="PNG78957.1"/>
    </source>
</evidence>
<name>A0A2J7XT65_9CHLO</name>
<comment type="caution">
    <text evidence="4">The sequence shown here is derived from an EMBL/GenBank/DDBJ whole genome shotgun (WGS) entry which is preliminary data.</text>
</comment>
<dbReference type="Gene3D" id="1.25.40.20">
    <property type="entry name" value="Ankyrin repeat-containing domain"/>
    <property type="match status" value="2"/>
</dbReference>
<dbReference type="InterPro" id="IPR036770">
    <property type="entry name" value="Ankyrin_rpt-contain_sf"/>
</dbReference>
<gene>
    <name evidence="4" type="ORF">TSOC_015365</name>
</gene>